<evidence type="ECO:0000313" key="1">
    <source>
        <dbReference type="EnsemblPlants" id="PGSC0003DMT400096609"/>
    </source>
</evidence>
<accession>M1DYU6</accession>
<dbReference type="EnsemblPlants" id="PGSC0003DMT400096609">
    <property type="protein sequence ID" value="PGSC0003DMT400096609"/>
    <property type="gene ID" value="PGSC0003DMG400046180"/>
</dbReference>
<sequence>MSRKRIDLGLLIEQEMAMRAKQRQTSLPFPVLVIEFGPRAGVPRNELRDFEVTPSSSTDIRRIEVDYTTQESQKEGSSNGHIPRGGFRFDTYKGIFDWPPSLQIFCRLPLETYTGMQLQLMSRMLKSMRSRLEEGVDYLKSTDFTSLLEAANDVDAPATSDFLPVTTGNIHRDAATVDESDAEIDEK</sequence>
<organism evidence="1 2">
    <name type="scientific">Solanum tuberosum</name>
    <name type="common">Potato</name>
    <dbReference type="NCBI Taxonomy" id="4113"/>
    <lineage>
        <taxon>Eukaryota</taxon>
        <taxon>Viridiplantae</taxon>
        <taxon>Streptophyta</taxon>
        <taxon>Embryophyta</taxon>
        <taxon>Tracheophyta</taxon>
        <taxon>Spermatophyta</taxon>
        <taxon>Magnoliopsida</taxon>
        <taxon>eudicotyledons</taxon>
        <taxon>Gunneridae</taxon>
        <taxon>Pentapetalae</taxon>
        <taxon>asterids</taxon>
        <taxon>lamiids</taxon>
        <taxon>Solanales</taxon>
        <taxon>Solanaceae</taxon>
        <taxon>Solanoideae</taxon>
        <taxon>Solaneae</taxon>
        <taxon>Solanum</taxon>
    </lineage>
</organism>
<dbReference type="AlphaFoldDB" id="M1DYU6"/>
<reference evidence="1" key="2">
    <citation type="submission" date="2015-06" db="UniProtKB">
        <authorList>
            <consortium name="EnsemblPlants"/>
        </authorList>
    </citation>
    <scope>IDENTIFICATION</scope>
    <source>
        <strain evidence="1">DM1-3 516 R44</strain>
    </source>
</reference>
<keyword evidence="2" id="KW-1185">Reference proteome</keyword>
<dbReference type="Gramene" id="PGSC0003DMT400096609">
    <property type="protein sequence ID" value="PGSC0003DMT400096609"/>
    <property type="gene ID" value="PGSC0003DMG400046180"/>
</dbReference>
<dbReference type="InParanoid" id="M1DYU6"/>
<dbReference type="HOGENOM" id="CLU_029307_2_2_1"/>
<dbReference type="PaxDb" id="4113-PGSC0003DMT400096609"/>
<proteinExistence type="predicted"/>
<dbReference type="Proteomes" id="UP000011115">
    <property type="component" value="Unassembled WGS sequence"/>
</dbReference>
<reference evidence="2" key="1">
    <citation type="journal article" date="2011" name="Nature">
        <title>Genome sequence and analysis of the tuber crop potato.</title>
        <authorList>
            <consortium name="The Potato Genome Sequencing Consortium"/>
        </authorList>
    </citation>
    <scope>NUCLEOTIDE SEQUENCE [LARGE SCALE GENOMIC DNA]</scope>
    <source>
        <strain evidence="2">cv. DM1-3 516 R44</strain>
    </source>
</reference>
<name>M1DYU6_SOLTU</name>
<evidence type="ECO:0008006" key="3">
    <source>
        <dbReference type="Google" id="ProtNLM"/>
    </source>
</evidence>
<evidence type="ECO:0000313" key="2">
    <source>
        <dbReference type="Proteomes" id="UP000011115"/>
    </source>
</evidence>
<protein>
    <recommendedName>
        <fullName evidence="3">Integrase core domain containing protein</fullName>
    </recommendedName>
</protein>